<evidence type="ECO:0000256" key="7">
    <source>
        <dbReference type="ARBA" id="ARBA00023136"/>
    </source>
</evidence>
<feature type="transmembrane region" description="Helical" evidence="8">
    <location>
        <begin position="303"/>
        <end position="324"/>
    </location>
</feature>
<keyword evidence="13" id="KW-1185">Reference proteome</keyword>
<dbReference type="CDD" id="cd18587">
    <property type="entry name" value="ABC_6TM_LapB_like"/>
    <property type="match status" value="1"/>
</dbReference>
<keyword evidence="5 12" id="KW-0067">ATP-binding</keyword>
<evidence type="ECO:0000259" key="11">
    <source>
        <dbReference type="PROSITE" id="PS50990"/>
    </source>
</evidence>
<dbReference type="GO" id="GO:0034040">
    <property type="term" value="F:ATPase-coupled lipid transmembrane transporter activity"/>
    <property type="evidence" value="ECO:0007669"/>
    <property type="project" value="TreeGrafter"/>
</dbReference>
<dbReference type="PANTHER" id="PTHR24221:SF248">
    <property type="entry name" value="ABC TRANSPORTER TRANSMEMBRANE REGION"/>
    <property type="match status" value="1"/>
</dbReference>
<dbReference type="GO" id="GO:0140359">
    <property type="term" value="F:ABC-type transporter activity"/>
    <property type="evidence" value="ECO:0007669"/>
    <property type="project" value="InterPro"/>
</dbReference>
<feature type="transmembrane region" description="Helical" evidence="8">
    <location>
        <begin position="166"/>
        <end position="188"/>
    </location>
</feature>
<evidence type="ECO:0000256" key="6">
    <source>
        <dbReference type="ARBA" id="ARBA00022989"/>
    </source>
</evidence>
<evidence type="ECO:0000313" key="13">
    <source>
        <dbReference type="Proteomes" id="UP000555546"/>
    </source>
</evidence>
<dbReference type="InterPro" id="IPR003593">
    <property type="entry name" value="AAA+_ATPase"/>
</dbReference>
<dbReference type="EMBL" id="JACIJG010000002">
    <property type="protein sequence ID" value="MBB5700973.1"/>
    <property type="molecule type" value="Genomic_DNA"/>
</dbReference>
<dbReference type="AlphaFoldDB" id="A0A7W9AUT4"/>
<dbReference type="GO" id="GO:0005524">
    <property type="term" value="F:ATP binding"/>
    <property type="evidence" value="ECO:0007669"/>
    <property type="project" value="UniProtKB-KW"/>
</dbReference>
<dbReference type="RefSeq" id="WP_183648409.1">
    <property type="nucleotide sequence ID" value="NZ_JACIJG010000002.1"/>
</dbReference>
<feature type="domain" description="Peptidase C39" evidence="11">
    <location>
        <begin position="1"/>
        <end position="128"/>
    </location>
</feature>
<evidence type="ECO:0000259" key="9">
    <source>
        <dbReference type="PROSITE" id="PS50893"/>
    </source>
</evidence>
<proteinExistence type="predicted"/>
<dbReference type="NCBIfam" id="TIGR03375">
    <property type="entry name" value="type_I_sec_LssB"/>
    <property type="match status" value="1"/>
</dbReference>
<evidence type="ECO:0000256" key="2">
    <source>
        <dbReference type="ARBA" id="ARBA00004651"/>
    </source>
</evidence>
<dbReference type="GO" id="GO:0006508">
    <property type="term" value="P:proteolysis"/>
    <property type="evidence" value="ECO:0007669"/>
    <property type="project" value="InterPro"/>
</dbReference>
<sequence>MADTGTASRQSWVAAIVALAGLKGIVLTEAEFAHQGGWAAPGRDPIETLRDIASRSGLRLDLLNATLDNVPDMLLPAIFEIDGGRTVLVLQRGTDSVRLTLPGLSGRPPIDLPLDEFNRRATGRVLLVEPMSTRNRDARIEAFLQKPTHHWLRELVLKDRRGYRDVALASVFSNLLTFASALFAMQLWDRVIPARSIPTLWVLGLGTAMALLLDLLLRTARVVVLDRMGKQADLAISARIFARALDIRNDDRPKSTGAFIAQIRDIEQIRDLMTSTTVSALVDLPFVLLFLAFFALIAGQLTFVLIAAMVLIAIPGLLIQFPLARLAREGTRESALRHAILVESIERIEEIKASQAEPRFQSLWERFTYLSARISAKQRFYSALFTNWTQSLQQLTYTAVLIAGAYLVMDGDMSTGALVACSIMTSRALVLFVPFGQIFTRWQSARLAMGALTDLMQKPVDHDPQAGLLRRNTLRGDYRIEQLSYAYEPDGPAALRIENLVIQPGERVALLGHIGAGKSTLLRLLAGMARPDSGKLLLDDSSLSMISPADVRREIGYLGQSAQLFLGTIRENILIGAPHASDEDILKALAITGGLPLVQGQSHGLDLMLQEGGIGLSGGQRQTLLLARTLLRAGNILLLDEPSAPLDERSEQQLVQSLSRWLDNRTLIVTTNRSGLLPLVNRIVVINKGRVTMDGPRDKVIAALTGKPTVATVNGTVRRA</sequence>
<evidence type="ECO:0000256" key="3">
    <source>
        <dbReference type="ARBA" id="ARBA00022692"/>
    </source>
</evidence>
<dbReference type="GO" id="GO:0016887">
    <property type="term" value="F:ATP hydrolysis activity"/>
    <property type="evidence" value="ECO:0007669"/>
    <property type="project" value="InterPro"/>
</dbReference>
<gene>
    <name evidence="12" type="ORF">FHS76_000816</name>
</gene>
<dbReference type="Gene3D" id="3.40.50.300">
    <property type="entry name" value="P-loop containing nucleotide triphosphate hydrolases"/>
    <property type="match status" value="1"/>
</dbReference>
<dbReference type="InterPro" id="IPR005074">
    <property type="entry name" value="Peptidase_C39"/>
</dbReference>
<name>A0A7W9AUT4_9HYPH</name>
<reference evidence="12 13" key="1">
    <citation type="submission" date="2020-08" db="EMBL/GenBank/DDBJ databases">
        <title>Genomic Encyclopedia of Type Strains, Phase IV (KMG-IV): sequencing the most valuable type-strain genomes for metagenomic binning, comparative biology and taxonomic classification.</title>
        <authorList>
            <person name="Goeker M."/>
        </authorList>
    </citation>
    <scope>NUCLEOTIDE SEQUENCE [LARGE SCALE GENOMIC DNA]</scope>
    <source>
        <strain evidence="12 13">DSM 26944</strain>
    </source>
</reference>
<evidence type="ECO:0000256" key="1">
    <source>
        <dbReference type="ARBA" id="ARBA00004533"/>
    </source>
</evidence>
<dbReference type="InterPro" id="IPR039421">
    <property type="entry name" value="Type_1_exporter"/>
</dbReference>
<dbReference type="SMART" id="SM00382">
    <property type="entry name" value="AAA"/>
    <property type="match status" value="1"/>
</dbReference>
<dbReference type="PANTHER" id="PTHR24221">
    <property type="entry name" value="ATP-BINDING CASSETTE SUB-FAMILY B"/>
    <property type="match status" value="1"/>
</dbReference>
<dbReference type="Proteomes" id="UP000555546">
    <property type="component" value="Unassembled WGS sequence"/>
</dbReference>
<dbReference type="Pfam" id="PF00664">
    <property type="entry name" value="ABC_membrane"/>
    <property type="match status" value="1"/>
</dbReference>
<evidence type="ECO:0000256" key="4">
    <source>
        <dbReference type="ARBA" id="ARBA00022741"/>
    </source>
</evidence>
<dbReference type="InterPro" id="IPR003439">
    <property type="entry name" value="ABC_transporter-like_ATP-bd"/>
</dbReference>
<comment type="caution">
    <text evidence="12">The sequence shown here is derived from an EMBL/GenBank/DDBJ whole genome shotgun (WGS) entry which is preliminary data.</text>
</comment>
<dbReference type="Gene3D" id="3.90.70.10">
    <property type="entry name" value="Cysteine proteinases"/>
    <property type="match status" value="1"/>
</dbReference>
<evidence type="ECO:0000313" key="12">
    <source>
        <dbReference type="EMBL" id="MBB5700973.1"/>
    </source>
</evidence>
<keyword evidence="7 8" id="KW-0472">Membrane</keyword>
<dbReference type="InterPro" id="IPR036640">
    <property type="entry name" value="ABC1_TM_sf"/>
</dbReference>
<keyword evidence="6 8" id="KW-1133">Transmembrane helix</keyword>
<dbReference type="SUPFAM" id="SSF90123">
    <property type="entry name" value="ABC transporter transmembrane region"/>
    <property type="match status" value="1"/>
</dbReference>
<evidence type="ECO:0000256" key="8">
    <source>
        <dbReference type="SAM" id="Phobius"/>
    </source>
</evidence>
<feature type="transmembrane region" description="Helical" evidence="8">
    <location>
        <begin position="415"/>
        <end position="439"/>
    </location>
</feature>
<dbReference type="GO" id="GO:0005886">
    <property type="term" value="C:plasma membrane"/>
    <property type="evidence" value="ECO:0007669"/>
    <property type="project" value="UniProtKB-SubCell"/>
</dbReference>
<feature type="transmembrane region" description="Helical" evidence="8">
    <location>
        <begin position="278"/>
        <end position="297"/>
    </location>
</feature>
<feature type="domain" description="ABC transmembrane type-1" evidence="10">
    <location>
        <begin position="166"/>
        <end position="444"/>
    </location>
</feature>
<protein>
    <submittedName>
        <fullName evidence="12">ATP-binding cassette subfamily C protein LapB</fullName>
    </submittedName>
</protein>
<comment type="subcellular location">
    <subcellularLocation>
        <location evidence="1">Cell inner membrane</location>
    </subcellularLocation>
    <subcellularLocation>
        <location evidence="2">Cell membrane</location>
        <topology evidence="2">Multi-pass membrane protein</topology>
    </subcellularLocation>
</comment>
<dbReference type="PROSITE" id="PS50893">
    <property type="entry name" value="ABC_TRANSPORTER_2"/>
    <property type="match status" value="1"/>
</dbReference>
<dbReference type="PROSITE" id="PS50990">
    <property type="entry name" value="PEPTIDASE_C39"/>
    <property type="match status" value="1"/>
</dbReference>
<accession>A0A7W9AUT4</accession>
<keyword evidence="4" id="KW-0547">Nucleotide-binding</keyword>
<organism evidence="12 13">
    <name type="scientific">Brucella daejeonensis</name>
    <dbReference type="NCBI Taxonomy" id="659015"/>
    <lineage>
        <taxon>Bacteria</taxon>
        <taxon>Pseudomonadati</taxon>
        <taxon>Pseudomonadota</taxon>
        <taxon>Alphaproteobacteria</taxon>
        <taxon>Hyphomicrobiales</taxon>
        <taxon>Brucellaceae</taxon>
        <taxon>Brucella/Ochrobactrum group</taxon>
        <taxon>Brucella</taxon>
    </lineage>
</organism>
<feature type="transmembrane region" description="Helical" evidence="8">
    <location>
        <begin position="200"/>
        <end position="217"/>
    </location>
</feature>
<evidence type="ECO:0000259" key="10">
    <source>
        <dbReference type="PROSITE" id="PS50929"/>
    </source>
</evidence>
<dbReference type="InterPro" id="IPR011527">
    <property type="entry name" value="ABC1_TM_dom"/>
</dbReference>
<feature type="domain" description="ABC transporter" evidence="9">
    <location>
        <begin position="478"/>
        <end position="713"/>
    </location>
</feature>
<evidence type="ECO:0000256" key="5">
    <source>
        <dbReference type="ARBA" id="ARBA00022840"/>
    </source>
</evidence>
<dbReference type="InterPro" id="IPR027417">
    <property type="entry name" value="P-loop_NTPase"/>
</dbReference>
<dbReference type="GO" id="GO:0008233">
    <property type="term" value="F:peptidase activity"/>
    <property type="evidence" value="ECO:0007669"/>
    <property type="project" value="InterPro"/>
</dbReference>
<dbReference type="Pfam" id="PF00005">
    <property type="entry name" value="ABC_tran"/>
    <property type="match status" value="1"/>
</dbReference>
<dbReference type="PROSITE" id="PS50929">
    <property type="entry name" value="ABC_TM1F"/>
    <property type="match status" value="1"/>
</dbReference>
<dbReference type="SUPFAM" id="SSF52540">
    <property type="entry name" value="P-loop containing nucleoside triphosphate hydrolases"/>
    <property type="match status" value="1"/>
</dbReference>
<dbReference type="InterPro" id="IPR017750">
    <property type="entry name" value="ATPase_T1SS"/>
</dbReference>
<dbReference type="Gene3D" id="1.20.1560.10">
    <property type="entry name" value="ABC transporter type 1, transmembrane domain"/>
    <property type="match status" value="1"/>
</dbReference>
<keyword evidence="3 8" id="KW-0812">Transmembrane</keyword>